<dbReference type="InterPro" id="IPR007310">
    <property type="entry name" value="Aerobactin_biosyn_IucA/IucC_N"/>
</dbReference>
<evidence type="ECO:0000313" key="6">
    <source>
        <dbReference type="Proteomes" id="UP000460949"/>
    </source>
</evidence>
<dbReference type="GO" id="GO:0016881">
    <property type="term" value="F:acid-amino acid ligase activity"/>
    <property type="evidence" value="ECO:0007669"/>
    <property type="project" value="UniProtKB-ARBA"/>
</dbReference>
<comment type="caution">
    <text evidence="5">The sequence shown here is derived from an EMBL/GenBank/DDBJ whole genome shotgun (WGS) entry which is preliminary data.</text>
</comment>
<dbReference type="AlphaFoldDB" id="A0A845DNR9"/>
<dbReference type="Pfam" id="PF06276">
    <property type="entry name" value="FhuF"/>
    <property type="match status" value="1"/>
</dbReference>
<dbReference type="InterPro" id="IPR037455">
    <property type="entry name" value="LucA/IucC-like"/>
</dbReference>
<comment type="pathway">
    <text evidence="1">Siderophore biosynthesis.</text>
</comment>
<feature type="domain" description="Aerobactin siderophore biosynthesis IucA/IucC-like C-terminal" evidence="4">
    <location>
        <begin position="477"/>
        <end position="640"/>
    </location>
</feature>
<evidence type="ECO:0000259" key="4">
    <source>
        <dbReference type="Pfam" id="PF06276"/>
    </source>
</evidence>
<evidence type="ECO:0000256" key="2">
    <source>
        <dbReference type="ARBA" id="ARBA00007832"/>
    </source>
</evidence>
<dbReference type="Proteomes" id="UP000460949">
    <property type="component" value="Unassembled WGS sequence"/>
</dbReference>
<dbReference type="PANTHER" id="PTHR34384:SF6">
    <property type="entry name" value="STAPHYLOFERRIN B SYNTHASE"/>
    <property type="match status" value="1"/>
</dbReference>
<protein>
    <submittedName>
        <fullName evidence="5">IucA/IucC family siderophore biosynthesis protein</fullName>
    </submittedName>
</protein>
<evidence type="ECO:0000313" key="5">
    <source>
        <dbReference type="EMBL" id="MYL18579.1"/>
    </source>
</evidence>
<dbReference type="PANTHER" id="PTHR34384">
    <property type="entry name" value="L-2,3-DIAMINOPROPANOATE--CITRATE LIGASE"/>
    <property type="match status" value="1"/>
</dbReference>
<name>A0A845DNR9_9BACI</name>
<dbReference type="EMBL" id="WMET01000001">
    <property type="protein sequence ID" value="MYL18579.1"/>
    <property type="molecule type" value="Genomic_DNA"/>
</dbReference>
<gene>
    <name evidence="5" type="ORF">GLW04_01685</name>
</gene>
<evidence type="ECO:0000256" key="1">
    <source>
        <dbReference type="ARBA" id="ARBA00004924"/>
    </source>
</evidence>
<feature type="domain" description="Aerobactin siderophore biosynthesis IucA/IucC N-terminal" evidence="3">
    <location>
        <begin position="218"/>
        <end position="445"/>
    </location>
</feature>
<dbReference type="InterPro" id="IPR022770">
    <property type="entry name" value="IucA/IucC-like_C"/>
</dbReference>
<dbReference type="Gene3D" id="1.10.510.40">
    <property type="match status" value="1"/>
</dbReference>
<comment type="similarity">
    <text evidence="2">Belongs to the IucA/IucC family.</text>
</comment>
<organism evidence="5 6">
    <name type="scientific">Halobacillus litoralis</name>
    <dbReference type="NCBI Taxonomy" id="45668"/>
    <lineage>
        <taxon>Bacteria</taxon>
        <taxon>Bacillati</taxon>
        <taxon>Bacillota</taxon>
        <taxon>Bacilli</taxon>
        <taxon>Bacillales</taxon>
        <taxon>Bacillaceae</taxon>
        <taxon>Halobacillus</taxon>
    </lineage>
</organism>
<proteinExistence type="inferred from homology"/>
<dbReference type="RefSeq" id="WP_160835036.1">
    <property type="nucleotide sequence ID" value="NZ_WMET01000001.1"/>
</dbReference>
<evidence type="ECO:0000259" key="3">
    <source>
        <dbReference type="Pfam" id="PF04183"/>
    </source>
</evidence>
<dbReference type="GO" id="GO:0019290">
    <property type="term" value="P:siderophore biosynthetic process"/>
    <property type="evidence" value="ECO:0007669"/>
    <property type="project" value="InterPro"/>
</dbReference>
<sequence>MIFTDIKTMPRPIMEEEKSLRFLTSHHPELVPYFHKHRERGRKGILHKLADSILRENIQEFFQTARKVEVKGGTLHVDGNPVSDHLLYEVLKNQPLEEETVYLLVCPHDYGVLFPIRRISAFHMVETKEEILFVSSEGCRAVESAADLLHLLFSVEDFPNLFPFTRELNNGTANLTMALAFDEFWKDGVKKEPRELGTGTLFSYLSSKKGEPGFSAALFFEQLVVEGHHLHPGAKTKLGLSYSDVFRYSPEFHQPFAVRFAAVKREALIMTDPGPGEYFKEQTAAAYEELTEKGFQAEDFVILPVHPWQMDHALPVIYEEEMESGTIVLLNRPYLNAEATSSFRTVAPCGNEPVMKLAVNSQMTSTIRSISTQTAMNSTVFSRLIQDIYEKETGLENFVPLMELAGAAFHSDDRLKSRNLTMLLREDMDHHLQDGEWAVAGMALYAESPISGRTILRDIVEELSRHEHLTIAEASESFFKTYIEKVLPGYLKLMVKYGIALEGHLQNSIPVFKNGRLSRFFFRDWGGSRIYTNRLRRRGLSPKFAADSVSVTNNLSDMHHKLYYTVFQNHLGEIIRQLSEWTKVDEPWFWSEVKLQCEKTLNDLAEEEESAKAVKEDRDFLYQPVVMHKSLTKMRLTNSQGYGYNEVPNPLGHQVVEE</sequence>
<accession>A0A845DNR9</accession>
<dbReference type="Pfam" id="PF04183">
    <property type="entry name" value="IucA_IucC"/>
    <property type="match status" value="1"/>
</dbReference>
<reference evidence="5 6" key="1">
    <citation type="submission" date="2019-11" db="EMBL/GenBank/DDBJ databases">
        <title>Genome sequences of 17 halophilic strains isolated from different environments.</title>
        <authorList>
            <person name="Furrow R.E."/>
        </authorList>
    </citation>
    <scope>NUCLEOTIDE SEQUENCE [LARGE SCALE GENOMIC DNA]</scope>
    <source>
        <strain evidence="5 6">22511_23_Filter</strain>
    </source>
</reference>